<reference evidence="2 3" key="1">
    <citation type="submission" date="2016-03" db="EMBL/GenBank/DDBJ databases">
        <title>EvidentialGene: Evidence-directed Construction of Genes on Genomes.</title>
        <authorList>
            <person name="Gilbert D.G."/>
            <person name="Choi J.-H."/>
            <person name="Mockaitis K."/>
            <person name="Colbourne J."/>
            <person name="Pfrender M."/>
        </authorList>
    </citation>
    <scope>NUCLEOTIDE SEQUENCE [LARGE SCALE GENOMIC DNA]</scope>
    <source>
        <strain evidence="2 3">Xinb3</strain>
        <tissue evidence="2">Complete organism</tissue>
    </source>
</reference>
<dbReference type="GO" id="GO:0003676">
    <property type="term" value="F:nucleic acid binding"/>
    <property type="evidence" value="ECO:0007669"/>
    <property type="project" value="InterPro"/>
</dbReference>
<proteinExistence type="predicted"/>
<evidence type="ECO:0000313" key="3">
    <source>
        <dbReference type="Proteomes" id="UP000076858"/>
    </source>
</evidence>
<name>A0A164ELC5_9CRUS</name>
<protein>
    <recommendedName>
        <fullName evidence="1">RNase H type-1 domain-containing protein</fullName>
    </recommendedName>
</protein>
<evidence type="ECO:0000313" key="2">
    <source>
        <dbReference type="EMBL" id="KZR96893.1"/>
    </source>
</evidence>
<dbReference type="EMBL" id="LRGB01023343">
    <property type="protein sequence ID" value="KZR96893.1"/>
    <property type="molecule type" value="Genomic_DNA"/>
</dbReference>
<gene>
    <name evidence="2" type="ORF">APZ42_008520</name>
</gene>
<feature type="domain" description="RNase H type-1" evidence="1">
    <location>
        <begin position="1"/>
        <end position="82"/>
    </location>
</feature>
<organism evidence="2 3">
    <name type="scientific">Daphnia magna</name>
    <dbReference type="NCBI Taxonomy" id="35525"/>
    <lineage>
        <taxon>Eukaryota</taxon>
        <taxon>Metazoa</taxon>
        <taxon>Ecdysozoa</taxon>
        <taxon>Arthropoda</taxon>
        <taxon>Crustacea</taxon>
        <taxon>Branchiopoda</taxon>
        <taxon>Diplostraca</taxon>
        <taxon>Cladocera</taxon>
        <taxon>Anomopoda</taxon>
        <taxon>Daphniidae</taxon>
        <taxon>Daphnia</taxon>
    </lineage>
</organism>
<dbReference type="Proteomes" id="UP000076858">
    <property type="component" value="Unassembled WGS sequence"/>
</dbReference>
<sequence>LTKAIECARHVSPALAQIFTDSRMAIEAINNPRPSNELIINIRNIAADALFSNVKIELHWIPSHIGIVKNDTVDHLTNVARSSQCEKMTLRTSLIDVKKKYRQNWNSMLAAYLSSQHYFFESQPRSAPKPDPWLTHPCRRKNSILHRLRANRTRLNARLAQFDPSVSPLCLHGCVEEETIEHVLFACPHYQVHRSALRRLCSEHNLSMDLQTLLSLSADDSN</sequence>
<dbReference type="SUPFAM" id="SSF53098">
    <property type="entry name" value="Ribonuclease H-like"/>
    <property type="match status" value="1"/>
</dbReference>
<dbReference type="PROSITE" id="PS50879">
    <property type="entry name" value="RNASE_H_1"/>
    <property type="match status" value="1"/>
</dbReference>
<dbReference type="InterPro" id="IPR002156">
    <property type="entry name" value="RNaseH_domain"/>
</dbReference>
<dbReference type="InterPro" id="IPR012337">
    <property type="entry name" value="RNaseH-like_sf"/>
</dbReference>
<feature type="non-terminal residue" evidence="2">
    <location>
        <position position="1"/>
    </location>
</feature>
<keyword evidence="3" id="KW-1185">Reference proteome</keyword>
<comment type="caution">
    <text evidence="2">The sequence shown here is derived from an EMBL/GenBank/DDBJ whole genome shotgun (WGS) entry which is preliminary data.</text>
</comment>
<dbReference type="InterPro" id="IPR036397">
    <property type="entry name" value="RNaseH_sf"/>
</dbReference>
<evidence type="ECO:0000259" key="1">
    <source>
        <dbReference type="PROSITE" id="PS50879"/>
    </source>
</evidence>
<accession>A0A164ELC5</accession>
<dbReference type="Gene3D" id="3.30.420.10">
    <property type="entry name" value="Ribonuclease H-like superfamily/Ribonuclease H"/>
    <property type="match status" value="1"/>
</dbReference>
<feature type="non-terminal residue" evidence="2">
    <location>
        <position position="222"/>
    </location>
</feature>
<dbReference type="GO" id="GO:0004523">
    <property type="term" value="F:RNA-DNA hybrid ribonuclease activity"/>
    <property type="evidence" value="ECO:0007669"/>
    <property type="project" value="InterPro"/>
</dbReference>
<dbReference type="AlphaFoldDB" id="A0A164ELC5"/>